<dbReference type="InterPro" id="IPR005282">
    <property type="entry name" value="LC_transporter"/>
</dbReference>
<evidence type="ECO:0000256" key="4">
    <source>
        <dbReference type="ARBA" id="ARBA00022737"/>
    </source>
</evidence>
<feature type="transmembrane region" description="Helical" evidence="9">
    <location>
        <begin position="57"/>
        <end position="73"/>
    </location>
</feature>
<evidence type="ECO:0000256" key="5">
    <source>
        <dbReference type="ARBA" id="ARBA00022989"/>
    </source>
</evidence>
<dbReference type="SMART" id="SM00679">
    <property type="entry name" value="CTNS"/>
    <property type="match status" value="2"/>
</dbReference>
<name>A0AA86SBK8_9FABA</name>
<dbReference type="GO" id="GO:0015184">
    <property type="term" value="F:L-cystine transmembrane transporter activity"/>
    <property type="evidence" value="ECO:0007669"/>
    <property type="project" value="TreeGrafter"/>
</dbReference>
<keyword evidence="11" id="KW-1185">Reference proteome</keyword>
<gene>
    <name evidence="10" type="ORF">AYBTSS11_LOCUS12716</name>
</gene>
<evidence type="ECO:0000313" key="10">
    <source>
        <dbReference type="EMBL" id="CAJ1947545.1"/>
    </source>
</evidence>
<evidence type="ECO:0000256" key="7">
    <source>
        <dbReference type="ARBA" id="ARBA00023228"/>
    </source>
</evidence>
<dbReference type="Gene3D" id="1.20.1280.290">
    <property type="match status" value="2"/>
</dbReference>
<dbReference type="PANTHER" id="PTHR13131">
    <property type="entry name" value="CYSTINOSIN"/>
    <property type="match status" value="1"/>
</dbReference>
<evidence type="ECO:0000256" key="2">
    <source>
        <dbReference type="ARBA" id="ARBA00022448"/>
    </source>
</evidence>
<evidence type="ECO:0000313" key="11">
    <source>
        <dbReference type="Proteomes" id="UP001189624"/>
    </source>
</evidence>
<feature type="transmembrane region" description="Helical" evidence="9">
    <location>
        <begin position="15"/>
        <end position="36"/>
    </location>
</feature>
<dbReference type="Pfam" id="PF04193">
    <property type="entry name" value="PQ-loop"/>
    <property type="match status" value="2"/>
</dbReference>
<dbReference type="EMBL" id="OY731401">
    <property type="protein sequence ID" value="CAJ1947545.1"/>
    <property type="molecule type" value="Genomic_DNA"/>
</dbReference>
<dbReference type="FunFam" id="1.20.1280.290:FF:000018">
    <property type="entry name" value="Cystinosin homolog"/>
    <property type="match status" value="1"/>
</dbReference>
<reference evidence="10" key="1">
    <citation type="submission" date="2023-10" db="EMBL/GenBank/DDBJ databases">
        <authorList>
            <person name="Domelevo Entfellner J.-B."/>
        </authorList>
    </citation>
    <scope>NUCLEOTIDE SEQUENCE</scope>
</reference>
<evidence type="ECO:0000256" key="6">
    <source>
        <dbReference type="ARBA" id="ARBA00023136"/>
    </source>
</evidence>
<keyword evidence="7" id="KW-0458">Lysosome</keyword>
<keyword evidence="2" id="KW-0813">Transport</keyword>
<evidence type="ECO:0000256" key="8">
    <source>
        <dbReference type="ARBA" id="ARBA00074957"/>
    </source>
</evidence>
<sequence length="286" mass="32586">MAPWNSFPLELTYEVFGWLAFLSWAVAGYPQLILNFRRKSVVGLSLDYEILNLIKHCSYLIYNASLYFSPAVQKQYFEKYGYEQMIPVAANDVAFSTHSVIIHLIIFSQIAMFERGNQKFSNYSIAIAFAVWLTAAVCFFIALPNQSWLWLISIFNIIQVIMTLIKYLPQTFLNFMRKSTNGFSIGTVLLDFSGGVFNYSQMAVQAIDQGSWVNFYGNIGKVLISLVTIIYDSILMCQHYVLYSEKKKGLPLKNCEETRQPLICASPTDQQIKGSFIPSQQSPPEV</sequence>
<organism evidence="10 11">
    <name type="scientific">Sphenostylis stenocarpa</name>
    <dbReference type="NCBI Taxonomy" id="92480"/>
    <lineage>
        <taxon>Eukaryota</taxon>
        <taxon>Viridiplantae</taxon>
        <taxon>Streptophyta</taxon>
        <taxon>Embryophyta</taxon>
        <taxon>Tracheophyta</taxon>
        <taxon>Spermatophyta</taxon>
        <taxon>Magnoliopsida</taxon>
        <taxon>eudicotyledons</taxon>
        <taxon>Gunneridae</taxon>
        <taxon>Pentapetalae</taxon>
        <taxon>rosids</taxon>
        <taxon>fabids</taxon>
        <taxon>Fabales</taxon>
        <taxon>Fabaceae</taxon>
        <taxon>Papilionoideae</taxon>
        <taxon>50 kb inversion clade</taxon>
        <taxon>NPAAA clade</taxon>
        <taxon>indigoferoid/millettioid clade</taxon>
        <taxon>Phaseoleae</taxon>
        <taxon>Sphenostylis</taxon>
    </lineage>
</organism>
<dbReference type="PANTHER" id="PTHR13131:SF9">
    <property type="entry name" value="CYSTINOSIN-LIKE PROTEIN"/>
    <property type="match status" value="1"/>
</dbReference>
<keyword evidence="3 9" id="KW-0812">Transmembrane</keyword>
<dbReference type="Gramene" id="rna-AYBTSS11_LOCUS12716">
    <property type="protein sequence ID" value="CAJ1947545.1"/>
    <property type="gene ID" value="gene-AYBTSS11_LOCUS12716"/>
</dbReference>
<comment type="subcellular location">
    <subcellularLocation>
        <location evidence="1">Lysosome membrane</location>
        <topology evidence="1">Multi-pass membrane protein</topology>
    </subcellularLocation>
</comment>
<evidence type="ECO:0000256" key="3">
    <source>
        <dbReference type="ARBA" id="ARBA00022692"/>
    </source>
</evidence>
<feature type="transmembrane region" description="Helical" evidence="9">
    <location>
        <begin position="180"/>
        <end position="199"/>
    </location>
</feature>
<feature type="transmembrane region" description="Helical" evidence="9">
    <location>
        <begin position="93"/>
        <end position="113"/>
    </location>
</feature>
<keyword evidence="6 9" id="KW-0472">Membrane</keyword>
<feature type="transmembrane region" description="Helical" evidence="9">
    <location>
        <begin position="120"/>
        <end position="142"/>
    </location>
</feature>
<accession>A0AA86SBK8</accession>
<keyword evidence="5 9" id="KW-1133">Transmembrane helix</keyword>
<feature type="transmembrane region" description="Helical" evidence="9">
    <location>
        <begin position="148"/>
        <end position="168"/>
    </location>
</feature>
<keyword evidence="4" id="KW-0677">Repeat</keyword>
<dbReference type="Proteomes" id="UP001189624">
    <property type="component" value="Chromosome 4"/>
</dbReference>
<evidence type="ECO:0000256" key="9">
    <source>
        <dbReference type="SAM" id="Phobius"/>
    </source>
</evidence>
<protein>
    <recommendedName>
        <fullName evidence="8">Cystinosin homolog</fullName>
    </recommendedName>
</protein>
<proteinExistence type="predicted"/>
<dbReference type="AlphaFoldDB" id="A0AA86SBK8"/>
<feature type="transmembrane region" description="Helical" evidence="9">
    <location>
        <begin position="219"/>
        <end position="243"/>
    </location>
</feature>
<dbReference type="InterPro" id="IPR006603">
    <property type="entry name" value="PQ-loop_rpt"/>
</dbReference>
<evidence type="ECO:0000256" key="1">
    <source>
        <dbReference type="ARBA" id="ARBA00004155"/>
    </source>
</evidence>
<dbReference type="GO" id="GO:0005765">
    <property type="term" value="C:lysosomal membrane"/>
    <property type="evidence" value="ECO:0007669"/>
    <property type="project" value="UniProtKB-SubCell"/>
</dbReference>